<evidence type="ECO:0000313" key="1">
    <source>
        <dbReference type="EMBL" id="ANE52739.1"/>
    </source>
</evidence>
<dbReference type="AlphaFoldDB" id="A0A172U054"/>
<dbReference type="OrthoDB" id="668489at2"/>
<dbReference type="EMBL" id="CP011390">
    <property type="protein sequence ID" value="ANE52739.1"/>
    <property type="molecule type" value="Genomic_DNA"/>
</dbReference>
<reference evidence="1 2" key="2">
    <citation type="journal article" date="2016" name="Int. J. Syst. Evol. Microbiol.">
        <title>Flavisolibacter tropicus sp. nov., isolated from tropical soil.</title>
        <authorList>
            <person name="Lee J.J."/>
            <person name="Kang M.S."/>
            <person name="Kim G.S."/>
            <person name="Lee C.S."/>
            <person name="Lim S."/>
            <person name="Lee J."/>
            <person name="Roh S.H."/>
            <person name="Kang H."/>
            <person name="Ha J.M."/>
            <person name="Bae S."/>
            <person name="Jung H.Y."/>
            <person name="Kim M.K."/>
        </authorList>
    </citation>
    <scope>NUCLEOTIDE SEQUENCE [LARGE SCALE GENOMIC DNA]</scope>
    <source>
        <strain evidence="1 2">LCS9</strain>
    </source>
</reference>
<keyword evidence="2" id="KW-1185">Reference proteome</keyword>
<gene>
    <name evidence="1" type="ORF">SY85_21945</name>
</gene>
<proteinExistence type="predicted"/>
<accession>A0A172U054</accession>
<name>A0A172U054_9BACT</name>
<organism evidence="1 2">
    <name type="scientific">Flavisolibacter tropicus</name>
    <dbReference type="NCBI Taxonomy" id="1492898"/>
    <lineage>
        <taxon>Bacteria</taxon>
        <taxon>Pseudomonadati</taxon>
        <taxon>Bacteroidota</taxon>
        <taxon>Chitinophagia</taxon>
        <taxon>Chitinophagales</taxon>
        <taxon>Chitinophagaceae</taxon>
        <taxon>Flavisolibacter</taxon>
    </lineage>
</organism>
<protein>
    <submittedName>
        <fullName evidence="1">Uncharacterized protein</fullName>
    </submittedName>
</protein>
<dbReference type="RefSeq" id="WP_066407765.1">
    <property type="nucleotide sequence ID" value="NZ_CP011390.1"/>
</dbReference>
<sequence>MTRFLFLAFVSITLTNCTPDYGGLDQPNMRYTDLKNAEVKFGSRKQMDLDGDGTVDFSFQTQLVGDPILVRDRLQFYVSSKIKTNLLNSDNDESPVLKKGEPIMLSHPGYTWYEISAIVLTEKITTMTPPSFWQGRWSEANHQYLPVQIDKAGKLYMGWIELSMDKTAEKLVLHKAAIALVPNQTVRAGY</sequence>
<reference evidence="2" key="1">
    <citation type="submission" date="2015-01" db="EMBL/GenBank/DDBJ databases">
        <title>Flavisolibacter sp./LCS9/ whole genome sequencing.</title>
        <authorList>
            <person name="Kim M.K."/>
            <person name="Srinivasan S."/>
            <person name="Lee J.-J."/>
        </authorList>
    </citation>
    <scope>NUCLEOTIDE SEQUENCE [LARGE SCALE GENOMIC DNA]</scope>
    <source>
        <strain evidence="2">LCS9</strain>
    </source>
</reference>
<evidence type="ECO:0000313" key="2">
    <source>
        <dbReference type="Proteomes" id="UP000077177"/>
    </source>
</evidence>
<dbReference type="Proteomes" id="UP000077177">
    <property type="component" value="Chromosome"/>
</dbReference>
<dbReference type="KEGG" id="fla:SY85_21945"/>